<feature type="compositionally biased region" description="Low complexity" evidence="7">
    <location>
        <begin position="549"/>
        <end position="563"/>
    </location>
</feature>
<feature type="region of interest" description="Disordered" evidence="7">
    <location>
        <begin position="408"/>
        <end position="692"/>
    </location>
</feature>
<feature type="compositionally biased region" description="Acidic residues" evidence="7">
    <location>
        <begin position="241"/>
        <end position="253"/>
    </location>
</feature>
<dbReference type="GO" id="GO:0006364">
    <property type="term" value="P:rRNA processing"/>
    <property type="evidence" value="ECO:0007669"/>
    <property type="project" value="UniProtKB-KW"/>
</dbReference>
<evidence type="ECO:0000256" key="4">
    <source>
        <dbReference type="ARBA" id="ARBA00022553"/>
    </source>
</evidence>
<keyword evidence="5" id="KW-0694">RNA-binding</keyword>
<dbReference type="InParanoid" id="A0A2P5I3T8"/>
<feature type="compositionally biased region" description="Low complexity" evidence="7">
    <location>
        <begin position="597"/>
        <end position="606"/>
    </location>
</feature>
<keyword evidence="3" id="KW-0698">rRNA processing</keyword>
<evidence type="ECO:0000256" key="2">
    <source>
        <dbReference type="ARBA" id="ARBA00022517"/>
    </source>
</evidence>
<comment type="caution">
    <text evidence="8">The sequence shown here is derived from an EMBL/GenBank/DDBJ whole genome shotgun (WGS) entry which is preliminary data.</text>
</comment>
<dbReference type="GO" id="GO:0001522">
    <property type="term" value="P:pseudouridine synthesis"/>
    <property type="evidence" value="ECO:0007669"/>
    <property type="project" value="InterPro"/>
</dbReference>
<dbReference type="GO" id="GO:0005732">
    <property type="term" value="C:sno(s)RNA-containing ribonucleoprotein complex"/>
    <property type="evidence" value="ECO:0007669"/>
    <property type="project" value="InterPro"/>
</dbReference>
<dbReference type="GO" id="GO:0003723">
    <property type="term" value="F:RNA binding"/>
    <property type="evidence" value="ECO:0007669"/>
    <property type="project" value="UniProtKB-KW"/>
</dbReference>
<dbReference type="Gene3D" id="2.40.10.230">
    <property type="entry name" value="Probable tRNA pseudouridine synthase domain"/>
    <property type="match status" value="1"/>
</dbReference>
<keyword evidence="9" id="KW-1185">Reference proteome</keyword>
<dbReference type="GO" id="GO:0000493">
    <property type="term" value="P:box H/ACA snoRNP assembly"/>
    <property type="evidence" value="ECO:0007669"/>
    <property type="project" value="InterPro"/>
</dbReference>
<evidence type="ECO:0000313" key="9">
    <source>
        <dbReference type="Proteomes" id="UP000094444"/>
    </source>
</evidence>
<feature type="compositionally biased region" description="Polar residues" evidence="7">
    <location>
        <begin position="465"/>
        <end position="476"/>
    </location>
</feature>
<proteinExistence type="predicted"/>
<dbReference type="InterPro" id="IPR007504">
    <property type="entry name" value="H/ACA_rnp_Gar1/Naf1"/>
</dbReference>
<dbReference type="InterPro" id="IPR040309">
    <property type="entry name" value="Naf1"/>
</dbReference>
<feature type="compositionally biased region" description="Gly residues" evidence="7">
    <location>
        <begin position="535"/>
        <end position="548"/>
    </location>
</feature>
<evidence type="ECO:0000256" key="7">
    <source>
        <dbReference type="SAM" id="MobiDB-lite"/>
    </source>
</evidence>
<feature type="region of interest" description="Disordered" evidence="7">
    <location>
        <begin position="1"/>
        <end position="308"/>
    </location>
</feature>
<feature type="compositionally biased region" description="Low complexity" evidence="7">
    <location>
        <begin position="670"/>
        <end position="684"/>
    </location>
</feature>
<dbReference type="GO" id="GO:0005634">
    <property type="term" value="C:nucleus"/>
    <property type="evidence" value="ECO:0007669"/>
    <property type="project" value="UniProtKB-SubCell"/>
</dbReference>
<organism evidence="8 9">
    <name type="scientific">Diaporthe helianthi</name>
    <dbReference type="NCBI Taxonomy" id="158607"/>
    <lineage>
        <taxon>Eukaryota</taxon>
        <taxon>Fungi</taxon>
        <taxon>Dikarya</taxon>
        <taxon>Ascomycota</taxon>
        <taxon>Pezizomycotina</taxon>
        <taxon>Sordariomycetes</taxon>
        <taxon>Sordariomycetidae</taxon>
        <taxon>Diaporthales</taxon>
        <taxon>Diaporthaceae</taxon>
        <taxon>Diaporthe</taxon>
    </lineage>
</organism>
<dbReference type="PANTHER" id="PTHR31633:SF1">
    <property type="entry name" value="H_ACA RIBONUCLEOPROTEIN COMPLEX NON-CORE SUBUNIT NAF1"/>
    <property type="match status" value="1"/>
</dbReference>
<dbReference type="Proteomes" id="UP000094444">
    <property type="component" value="Unassembled WGS sequence"/>
</dbReference>
<keyword evidence="4" id="KW-0597">Phosphoprotein</keyword>
<feature type="compositionally biased region" description="Polar residues" evidence="7">
    <location>
        <begin position="201"/>
        <end position="213"/>
    </location>
</feature>
<feature type="compositionally biased region" description="Acidic residues" evidence="7">
    <location>
        <begin position="425"/>
        <end position="437"/>
    </location>
</feature>
<dbReference type="AlphaFoldDB" id="A0A2P5I3T8"/>
<evidence type="ECO:0000256" key="6">
    <source>
        <dbReference type="ARBA" id="ARBA00023242"/>
    </source>
</evidence>
<accession>A0A2P5I3T8</accession>
<feature type="compositionally biased region" description="Basic and acidic residues" evidence="7">
    <location>
        <begin position="187"/>
        <end position="200"/>
    </location>
</feature>
<reference evidence="8" key="1">
    <citation type="submission" date="2017-09" db="EMBL/GenBank/DDBJ databases">
        <title>Polyketide synthases of a Diaporthe helianthi virulent isolate.</title>
        <authorList>
            <person name="Baroncelli R."/>
        </authorList>
    </citation>
    <scope>NUCLEOTIDE SEQUENCE [LARGE SCALE GENOMIC DNA]</scope>
    <source>
        <strain evidence="8">7/96</strain>
    </source>
</reference>
<feature type="compositionally biased region" description="Low complexity" evidence="7">
    <location>
        <begin position="229"/>
        <end position="240"/>
    </location>
</feature>
<dbReference type="STRING" id="158607.A0A2P5I3T8"/>
<feature type="compositionally biased region" description="Pro residues" evidence="7">
    <location>
        <begin position="621"/>
        <end position="631"/>
    </location>
</feature>
<sequence length="692" mass="73667">MVDSAMDHSFNIPGLGELQDEMTPAAPNLDPEEPSTTIITLAGTETAVADGHRPRPQEEDNVAQRTDSVMDGASTQEEGQAPQKADTAMGGSGPISLQLNSGRQEIAVTAQQDEEMKDQTSYNPGADGNRRETTASPEEKEEPANTSSADQPQGQSAKKEHDPAPESPSVTHALEAALDGLLGPVSKSEEEQVDEGKPSSEAHTNGQAESTETAPGEGEGDAKPEWEVDSSPYESSSSDSSSDDDDDDDESDVDESKLLGVEETARLLMEADGGSDDEMDGTRAAKQAAGVRTKNELPDEPEPTPQIKLSPEDVIAPLGIVQHIVEGTQAVIEALQVGAAVTVLDRGSVLCKEDRHVLGVIHDTIATVHKPMYILRFRSEEEAKAAGLERGAQVWYSKSHANFVFPSQLRQEKGSDASNLHDEEVGPDEMEYSDDEQEQAHKREKKNKKRGGKGKLNKGDDRGSQPASTMGDSNLNYGEDDDGTYHKLPRPTNFGMGLPPPPPLGMPALPAINGGNRGSQNGGRRGDPRGRGRGRGFQGRGRGGGQGHSGRPQHPTQPQAQNPHQPPPPFPVIPPPAPGQWPFPVPPLPQFGGGPGSSTTPAAPAPNYAMPSWSPAQGNPFPFPPAPPPNWSAPQQHRPAQQTSYLPPAGGYSVPGQYPPNNGPTPPAPAQNYQYPNYYGGQAQSNQQQRWG</sequence>
<keyword evidence="2" id="KW-0690">Ribosome biogenesis</keyword>
<name>A0A2P5I3T8_DIAHE</name>
<feature type="compositionally biased region" description="Pro residues" evidence="7">
    <location>
        <begin position="564"/>
        <end position="589"/>
    </location>
</feature>
<evidence type="ECO:0000313" key="8">
    <source>
        <dbReference type="EMBL" id="POS77154.1"/>
    </source>
</evidence>
<dbReference type="EMBL" id="MAVT02000295">
    <property type="protein sequence ID" value="POS77154.1"/>
    <property type="molecule type" value="Genomic_DNA"/>
</dbReference>
<dbReference type="OrthoDB" id="21550at2759"/>
<feature type="compositionally biased region" description="Pro residues" evidence="7">
    <location>
        <begin position="657"/>
        <end position="669"/>
    </location>
</feature>
<protein>
    <submittedName>
        <fullName evidence="8">Uncharacterized protein</fullName>
    </submittedName>
</protein>
<keyword evidence="6" id="KW-0539">Nucleus</keyword>
<dbReference type="InterPro" id="IPR038664">
    <property type="entry name" value="Gar1/Naf1_Cbf5-bd_sf"/>
</dbReference>
<comment type="subcellular location">
    <subcellularLocation>
        <location evidence="1">Nucleus</location>
    </subcellularLocation>
</comment>
<dbReference type="PANTHER" id="PTHR31633">
    <property type="entry name" value="H/ACA RIBONUCLEOPROTEIN COMPLEX NON-CORE SUBUNIT NAF1"/>
    <property type="match status" value="1"/>
</dbReference>
<feature type="compositionally biased region" description="Basic residues" evidence="7">
    <location>
        <begin position="442"/>
        <end position="456"/>
    </location>
</feature>
<dbReference type="Pfam" id="PF04410">
    <property type="entry name" value="Gar1"/>
    <property type="match status" value="1"/>
</dbReference>
<evidence type="ECO:0000256" key="3">
    <source>
        <dbReference type="ARBA" id="ARBA00022552"/>
    </source>
</evidence>
<evidence type="ECO:0000256" key="5">
    <source>
        <dbReference type="ARBA" id="ARBA00022884"/>
    </source>
</evidence>
<gene>
    <name evidence="8" type="ORF">DHEL01_v204446</name>
</gene>
<feature type="compositionally biased region" description="Polar residues" evidence="7">
    <location>
        <begin position="63"/>
        <end position="78"/>
    </location>
</feature>
<evidence type="ECO:0000256" key="1">
    <source>
        <dbReference type="ARBA" id="ARBA00004123"/>
    </source>
</evidence>
<feature type="compositionally biased region" description="Basic and acidic residues" evidence="7">
    <location>
        <begin position="410"/>
        <end position="424"/>
    </location>
</feature>
<feature type="compositionally biased region" description="Polar residues" evidence="7">
    <location>
        <begin position="144"/>
        <end position="156"/>
    </location>
</feature>